<dbReference type="Pfam" id="PF01395">
    <property type="entry name" value="PBP_GOBP"/>
    <property type="match status" value="1"/>
</dbReference>
<name>A0AAD8DS90_MYTSE</name>
<reference evidence="2" key="1">
    <citation type="submission" date="2023-03" db="EMBL/GenBank/DDBJ databases">
        <title>Chromosome-level genomes of two armyworms, Mythimna separata and Mythimna loreyi, provide insights into the biosynthesis and reception of sex pheromones.</title>
        <authorList>
            <person name="Zhao H."/>
        </authorList>
    </citation>
    <scope>NUCLEOTIDE SEQUENCE</scope>
    <source>
        <strain evidence="2">BeijingLab</strain>
        <tissue evidence="2">Pupa</tissue>
    </source>
</reference>
<protein>
    <submittedName>
        <fullName evidence="2">Uncharacterized protein</fullName>
    </submittedName>
</protein>
<dbReference type="SMART" id="SM00708">
    <property type="entry name" value="PhBP"/>
    <property type="match status" value="1"/>
</dbReference>
<dbReference type="InterPro" id="IPR006170">
    <property type="entry name" value="PBP/GOBP"/>
</dbReference>
<proteinExistence type="predicted"/>
<keyword evidence="1" id="KW-0732">Signal</keyword>
<feature type="chain" id="PRO_5042198429" evidence="1">
    <location>
        <begin position="24"/>
        <end position="149"/>
    </location>
</feature>
<dbReference type="EMBL" id="JARGEI010000014">
    <property type="protein sequence ID" value="KAJ8720177.1"/>
    <property type="molecule type" value="Genomic_DNA"/>
</dbReference>
<dbReference type="Gene3D" id="1.10.238.20">
    <property type="entry name" value="Pheromone/general odorant binding protein domain"/>
    <property type="match status" value="1"/>
</dbReference>
<dbReference type="Proteomes" id="UP001231518">
    <property type="component" value="Chromosome 3"/>
</dbReference>
<gene>
    <name evidence="2" type="ORF">PYW07_012220</name>
</gene>
<dbReference type="CDD" id="cd23992">
    <property type="entry name" value="PBP_GOBP"/>
    <property type="match status" value="1"/>
</dbReference>
<keyword evidence="3" id="KW-1185">Reference proteome</keyword>
<evidence type="ECO:0000313" key="3">
    <source>
        <dbReference type="Proteomes" id="UP001231518"/>
    </source>
</evidence>
<sequence length="149" mass="16813">MSKFTCILLCVVVTSLRSFHVRADTPTFRDSLKPLIEACTKEYPGVSTHIVDKATEAGNPYLVHPCFNGCVFKKAGFINENGEYDINSALTNLRKLVTHEEQYRKLAEIARQCTSVKDTVSDGETGCERGSRLSACFLRQKDYVKYMYI</sequence>
<dbReference type="SUPFAM" id="SSF47565">
    <property type="entry name" value="Insect pheromone/odorant-binding proteins"/>
    <property type="match status" value="1"/>
</dbReference>
<dbReference type="AlphaFoldDB" id="A0AAD8DS90"/>
<feature type="signal peptide" evidence="1">
    <location>
        <begin position="1"/>
        <end position="23"/>
    </location>
</feature>
<evidence type="ECO:0000256" key="1">
    <source>
        <dbReference type="SAM" id="SignalP"/>
    </source>
</evidence>
<comment type="caution">
    <text evidence="2">The sequence shown here is derived from an EMBL/GenBank/DDBJ whole genome shotgun (WGS) entry which is preliminary data.</text>
</comment>
<dbReference type="InterPro" id="IPR036728">
    <property type="entry name" value="PBP_GOBP_sf"/>
</dbReference>
<accession>A0AAD8DS90</accession>
<organism evidence="2 3">
    <name type="scientific">Mythimna separata</name>
    <name type="common">Oriental armyworm</name>
    <name type="synonym">Pseudaletia separata</name>
    <dbReference type="NCBI Taxonomy" id="271217"/>
    <lineage>
        <taxon>Eukaryota</taxon>
        <taxon>Metazoa</taxon>
        <taxon>Ecdysozoa</taxon>
        <taxon>Arthropoda</taxon>
        <taxon>Hexapoda</taxon>
        <taxon>Insecta</taxon>
        <taxon>Pterygota</taxon>
        <taxon>Neoptera</taxon>
        <taxon>Endopterygota</taxon>
        <taxon>Lepidoptera</taxon>
        <taxon>Glossata</taxon>
        <taxon>Ditrysia</taxon>
        <taxon>Noctuoidea</taxon>
        <taxon>Noctuidae</taxon>
        <taxon>Noctuinae</taxon>
        <taxon>Hadenini</taxon>
        <taxon>Mythimna</taxon>
    </lineage>
</organism>
<dbReference type="GO" id="GO:0005549">
    <property type="term" value="F:odorant binding"/>
    <property type="evidence" value="ECO:0007669"/>
    <property type="project" value="InterPro"/>
</dbReference>
<evidence type="ECO:0000313" key="2">
    <source>
        <dbReference type="EMBL" id="KAJ8720177.1"/>
    </source>
</evidence>